<feature type="compositionally biased region" description="Basic and acidic residues" evidence="1">
    <location>
        <begin position="739"/>
        <end position="750"/>
    </location>
</feature>
<organism evidence="3 5">
    <name type="scientific">Didymodactylos carnosus</name>
    <dbReference type="NCBI Taxonomy" id="1234261"/>
    <lineage>
        <taxon>Eukaryota</taxon>
        <taxon>Metazoa</taxon>
        <taxon>Spiralia</taxon>
        <taxon>Gnathifera</taxon>
        <taxon>Rotifera</taxon>
        <taxon>Eurotatoria</taxon>
        <taxon>Bdelloidea</taxon>
        <taxon>Philodinida</taxon>
        <taxon>Philodinidae</taxon>
        <taxon>Didymodactylos</taxon>
    </lineage>
</organism>
<evidence type="ECO:0000313" key="5">
    <source>
        <dbReference type="Proteomes" id="UP000663829"/>
    </source>
</evidence>
<reference evidence="3" key="1">
    <citation type="submission" date="2021-02" db="EMBL/GenBank/DDBJ databases">
        <authorList>
            <person name="Nowell W R."/>
        </authorList>
    </citation>
    <scope>NUCLEOTIDE SEQUENCE</scope>
</reference>
<dbReference type="Proteomes" id="UP000681722">
    <property type="component" value="Unassembled WGS sequence"/>
</dbReference>
<evidence type="ECO:0000313" key="3">
    <source>
        <dbReference type="EMBL" id="CAF1202093.1"/>
    </source>
</evidence>
<evidence type="ECO:0000256" key="1">
    <source>
        <dbReference type="SAM" id="MobiDB-lite"/>
    </source>
</evidence>
<feature type="region of interest" description="Disordered" evidence="1">
    <location>
        <begin position="725"/>
        <end position="764"/>
    </location>
</feature>
<dbReference type="Proteomes" id="UP000663829">
    <property type="component" value="Unassembled WGS sequence"/>
</dbReference>
<dbReference type="OrthoDB" id="9978456at2759"/>
<gene>
    <name evidence="3" type="ORF">GPM918_LOCUS23773</name>
    <name evidence="4" type="ORF">SRO942_LOCUS23771</name>
</gene>
<evidence type="ECO:0000259" key="2">
    <source>
        <dbReference type="PROSITE" id="PS50104"/>
    </source>
</evidence>
<dbReference type="PANTHER" id="PTHR46270">
    <property type="entry name" value="ARMADILLO-TYPE FOLD-RELATED"/>
    <property type="match status" value="1"/>
</dbReference>
<dbReference type="SUPFAM" id="SSF52200">
    <property type="entry name" value="Toll/Interleukin receptor TIR domain"/>
    <property type="match status" value="1"/>
</dbReference>
<dbReference type="InterPro" id="IPR000157">
    <property type="entry name" value="TIR_dom"/>
</dbReference>
<keyword evidence="5" id="KW-1185">Reference proteome</keyword>
<dbReference type="EMBL" id="CAJNOQ010008617">
    <property type="protein sequence ID" value="CAF1202093.1"/>
    <property type="molecule type" value="Genomic_DNA"/>
</dbReference>
<dbReference type="Pfam" id="PF13676">
    <property type="entry name" value="TIR_2"/>
    <property type="match status" value="1"/>
</dbReference>
<dbReference type="Gene3D" id="3.40.50.10140">
    <property type="entry name" value="Toll/interleukin-1 receptor homology (TIR) domain"/>
    <property type="match status" value="1"/>
</dbReference>
<proteinExistence type="predicted"/>
<comment type="caution">
    <text evidence="3">The sequence shown here is derived from an EMBL/GenBank/DDBJ whole genome shotgun (WGS) entry which is preliminary data.</text>
</comment>
<dbReference type="PANTHER" id="PTHR46270:SF2">
    <property type="entry name" value="TIR DOMAIN-CONTAINING PROTEIN"/>
    <property type="match status" value="1"/>
</dbReference>
<dbReference type="EMBL" id="CAJOBC010008617">
    <property type="protein sequence ID" value="CAF3966495.1"/>
    <property type="molecule type" value="Genomic_DNA"/>
</dbReference>
<sequence length="764" mass="87983">MLTVLCFQQLIDSNNQMDSAIPIKNYCDTLKQQGQTISITQLKLLFGTIVDDLNKNNRLCINQVISTIDNNVDVSKLADGTLVNHELILLIRDTFISLLNSNEDNNNNVLEQTKMIKILFLNTSFIETIKIALVTIATNGAQHNILLTLEKLIDGLKISQIKQIDLQDDDVLLQLIEPILNITDSIHYYISFNDQIRRDYCIQHSLLLDYIINILTCKTFVNEMIVKTFSNNVITPLMVYALVYLYGLTFDVTLLTLIKDKQLTMDILNSALTNCKSIQFDAYRTLAMIMNENDVKTLSNSAEIIKLFINYIKLYIDNLLREKLQQRVLEILWSMTFNEKAANILTNDQHFMKHVKLLSTTSKGVQKTAEGIIWKLEKKDEHHSTQSLPNKYKYDVMINYSHTDKNLCYQIHERLVNDKFCVLFDRDHCYGSHMQEMANAIENAEFVLVCMSDSYKQSAYCQSEAHYAYERQCRLIPLIVREKYRPDGWLGFIISGKIYIDFPEFSQFDEAYQKLLSEINYHRKNQSQTTKHQPITHYTSITPQESSKYTEGNPGIVAERVNNSRDIVIPIELDNLLSQATMKPIRQEKTKITYDHIINASSTIMGDNENDFYMKKINQLSTKVNQQAQLIKERDAEIKRLKSTSIGMLTDEAAREYILFFADQVRQQTTAYKFNGNLGADTKRLELSLEQINEVLNGKEFIERYFGQVTPKKVHTSLVGCLRNQRGTQKKQQQQGGAHDGDEKDSDGVKQIDNAIEDDNSHGF</sequence>
<feature type="domain" description="TIR" evidence="2">
    <location>
        <begin position="392"/>
        <end position="516"/>
    </location>
</feature>
<accession>A0A814WIU9</accession>
<name>A0A814WIU9_9BILA</name>
<dbReference type="AlphaFoldDB" id="A0A814WIU9"/>
<protein>
    <recommendedName>
        <fullName evidence="2">TIR domain-containing protein</fullName>
    </recommendedName>
</protein>
<dbReference type="GO" id="GO:0007165">
    <property type="term" value="P:signal transduction"/>
    <property type="evidence" value="ECO:0007669"/>
    <property type="project" value="InterPro"/>
</dbReference>
<dbReference type="PROSITE" id="PS50104">
    <property type="entry name" value="TIR"/>
    <property type="match status" value="1"/>
</dbReference>
<dbReference type="InterPro" id="IPR035897">
    <property type="entry name" value="Toll_tir_struct_dom_sf"/>
</dbReference>
<evidence type="ECO:0000313" key="4">
    <source>
        <dbReference type="EMBL" id="CAF3966495.1"/>
    </source>
</evidence>